<name>A0A4S8MHE6_DENBC</name>
<gene>
    <name evidence="2" type="ORF">K435DRAFT_923201</name>
</gene>
<reference evidence="2 3" key="1">
    <citation type="journal article" date="2019" name="Nat. Ecol. Evol.">
        <title>Megaphylogeny resolves global patterns of mushroom evolution.</title>
        <authorList>
            <person name="Varga T."/>
            <person name="Krizsan K."/>
            <person name="Foldi C."/>
            <person name="Dima B."/>
            <person name="Sanchez-Garcia M."/>
            <person name="Sanchez-Ramirez S."/>
            <person name="Szollosi G.J."/>
            <person name="Szarkandi J.G."/>
            <person name="Papp V."/>
            <person name="Albert L."/>
            <person name="Andreopoulos W."/>
            <person name="Angelini C."/>
            <person name="Antonin V."/>
            <person name="Barry K.W."/>
            <person name="Bougher N.L."/>
            <person name="Buchanan P."/>
            <person name="Buyck B."/>
            <person name="Bense V."/>
            <person name="Catcheside P."/>
            <person name="Chovatia M."/>
            <person name="Cooper J."/>
            <person name="Damon W."/>
            <person name="Desjardin D."/>
            <person name="Finy P."/>
            <person name="Geml J."/>
            <person name="Haridas S."/>
            <person name="Hughes K."/>
            <person name="Justo A."/>
            <person name="Karasinski D."/>
            <person name="Kautmanova I."/>
            <person name="Kiss B."/>
            <person name="Kocsube S."/>
            <person name="Kotiranta H."/>
            <person name="LaButti K.M."/>
            <person name="Lechner B.E."/>
            <person name="Liimatainen K."/>
            <person name="Lipzen A."/>
            <person name="Lukacs Z."/>
            <person name="Mihaltcheva S."/>
            <person name="Morgado L.N."/>
            <person name="Niskanen T."/>
            <person name="Noordeloos M.E."/>
            <person name="Ohm R.A."/>
            <person name="Ortiz-Santana B."/>
            <person name="Ovrebo C."/>
            <person name="Racz N."/>
            <person name="Riley R."/>
            <person name="Savchenko A."/>
            <person name="Shiryaev A."/>
            <person name="Soop K."/>
            <person name="Spirin V."/>
            <person name="Szebenyi C."/>
            <person name="Tomsovsky M."/>
            <person name="Tulloss R.E."/>
            <person name="Uehling J."/>
            <person name="Grigoriev I.V."/>
            <person name="Vagvolgyi C."/>
            <person name="Papp T."/>
            <person name="Martin F.M."/>
            <person name="Miettinen O."/>
            <person name="Hibbett D.S."/>
            <person name="Nagy L.G."/>
        </authorList>
    </citation>
    <scope>NUCLEOTIDE SEQUENCE [LARGE SCALE GENOMIC DNA]</scope>
    <source>
        <strain evidence="2 3">CBS 962.96</strain>
    </source>
</reference>
<evidence type="ECO:0000256" key="1">
    <source>
        <dbReference type="SAM" id="MobiDB-lite"/>
    </source>
</evidence>
<dbReference type="AlphaFoldDB" id="A0A4S8MHE6"/>
<feature type="region of interest" description="Disordered" evidence="1">
    <location>
        <begin position="88"/>
        <end position="113"/>
    </location>
</feature>
<dbReference type="Proteomes" id="UP000297245">
    <property type="component" value="Unassembled WGS sequence"/>
</dbReference>
<feature type="compositionally biased region" description="Polar residues" evidence="1">
    <location>
        <begin position="9"/>
        <end position="24"/>
    </location>
</feature>
<protein>
    <submittedName>
        <fullName evidence="2">Uncharacterized protein</fullName>
    </submittedName>
</protein>
<feature type="region of interest" description="Disordered" evidence="1">
    <location>
        <begin position="1"/>
        <end position="29"/>
    </location>
</feature>
<evidence type="ECO:0000313" key="3">
    <source>
        <dbReference type="Proteomes" id="UP000297245"/>
    </source>
</evidence>
<organism evidence="2 3">
    <name type="scientific">Dendrothele bispora (strain CBS 962.96)</name>
    <dbReference type="NCBI Taxonomy" id="1314807"/>
    <lineage>
        <taxon>Eukaryota</taxon>
        <taxon>Fungi</taxon>
        <taxon>Dikarya</taxon>
        <taxon>Basidiomycota</taxon>
        <taxon>Agaricomycotina</taxon>
        <taxon>Agaricomycetes</taxon>
        <taxon>Agaricomycetidae</taxon>
        <taxon>Agaricales</taxon>
        <taxon>Agaricales incertae sedis</taxon>
        <taxon>Dendrothele</taxon>
    </lineage>
</organism>
<accession>A0A4S8MHE6</accession>
<keyword evidence="3" id="KW-1185">Reference proteome</keyword>
<evidence type="ECO:0000313" key="2">
    <source>
        <dbReference type="EMBL" id="THV02011.1"/>
    </source>
</evidence>
<dbReference type="EMBL" id="ML179081">
    <property type="protein sequence ID" value="THV02011.1"/>
    <property type="molecule type" value="Genomic_DNA"/>
</dbReference>
<sequence>MDLARVSAQLRQSSAKSVGLSGNPSDYHPQMRIDLKATHHPSEWHPNLTQSDPVGALQLPEASSCNIKYKKKIRSYNAAQKNVQFTGTGWLRSGSLPDPYPQPVTTREARAFH</sequence>
<proteinExistence type="predicted"/>